<proteinExistence type="predicted"/>
<dbReference type="AlphaFoldDB" id="A0A9Q0XVV5"/>
<name>A0A9Q0XVV5_9SAUR</name>
<protein>
    <submittedName>
        <fullName evidence="2">Uncharacterized protein</fullName>
    </submittedName>
</protein>
<sequence>MQQYTTPGKNNSFPSYYEENVLRKQASQREVLADDIIITAIRKIPGFQLYDPWLQYTIGLITCKHFLDGCVHPFTYFAAKHDISPFRGTERKRREEGSDRDGQPSSRPGSLFGRAIGGWVSPWDTPSAAENKTAPSPFRASSQASSGGSETSATAGKSPTREPLPPPAQPPSTAASRLQPPPECQTGAEERSVAFARKLCTLQRRCNVKGTVSTNPASCAWFVRRT</sequence>
<evidence type="ECO:0000313" key="2">
    <source>
        <dbReference type="EMBL" id="KAJ7331824.1"/>
    </source>
</evidence>
<comment type="caution">
    <text evidence="2">The sequence shown here is derived from an EMBL/GenBank/DDBJ whole genome shotgun (WGS) entry which is preliminary data.</text>
</comment>
<accession>A0A9Q0XVV5</accession>
<dbReference type="Proteomes" id="UP001142489">
    <property type="component" value="Unassembled WGS sequence"/>
</dbReference>
<organism evidence="2 3">
    <name type="scientific">Phrynocephalus forsythii</name>
    <dbReference type="NCBI Taxonomy" id="171643"/>
    <lineage>
        <taxon>Eukaryota</taxon>
        <taxon>Metazoa</taxon>
        <taxon>Chordata</taxon>
        <taxon>Craniata</taxon>
        <taxon>Vertebrata</taxon>
        <taxon>Euteleostomi</taxon>
        <taxon>Lepidosauria</taxon>
        <taxon>Squamata</taxon>
        <taxon>Bifurcata</taxon>
        <taxon>Unidentata</taxon>
        <taxon>Episquamata</taxon>
        <taxon>Toxicofera</taxon>
        <taxon>Iguania</taxon>
        <taxon>Acrodonta</taxon>
        <taxon>Agamidae</taxon>
        <taxon>Agaminae</taxon>
        <taxon>Phrynocephalus</taxon>
    </lineage>
</organism>
<feature type="region of interest" description="Disordered" evidence="1">
    <location>
        <begin position="88"/>
        <end position="189"/>
    </location>
</feature>
<reference evidence="2" key="1">
    <citation type="journal article" date="2023" name="DNA Res.">
        <title>Chromosome-level genome assembly of Phrynocephalus forsythii using third-generation DNA sequencing and Hi-C analysis.</title>
        <authorList>
            <person name="Qi Y."/>
            <person name="Zhao W."/>
            <person name="Zhao Y."/>
            <person name="Niu C."/>
            <person name="Cao S."/>
            <person name="Zhang Y."/>
        </authorList>
    </citation>
    <scope>NUCLEOTIDE SEQUENCE</scope>
    <source>
        <tissue evidence="2">Muscle</tissue>
    </source>
</reference>
<dbReference type="EMBL" id="JAPFRF010000005">
    <property type="protein sequence ID" value="KAJ7331824.1"/>
    <property type="molecule type" value="Genomic_DNA"/>
</dbReference>
<feature type="compositionally biased region" description="Low complexity" evidence="1">
    <location>
        <begin position="140"/>
        <end position="158"/>
    </location>
</feature>
<evidence type="ECO:0000256" key="1">
    <source>
        <dbReference type="SAM" id="MobiDB-lite"/>
    </source>
</evidence>
<gene>
    <name evidence="2" type="ORF">JRQ81_014004</name>
</gene>
<evidence type="ECO:0000313" key="3">
    <source>
        <dbReference type="Proteomes" id="UP001142489"/>
    </source>
</evidence>
<feature type="compositionally biased region" description="Basic and acidic residues" evidence="1">
    <location>
        <begin position="88"/>
        <end position="102"/>
    </location>
</feature>
<keyword evidence="3" id="KW-1185">Reference proteome</keyword>